<protein>
    <submittedName>
        <fullName evidence="1">Uncharacterized protein</fullName>
    </submittedName>
</protein>
<evidence type="ECO:0000313" key="2">
    <source>
        <dbReference type="Proteomes" id="UP001212841"/>
    </source>
</evidence>
<evidence type="ECO:0000313" key="1">
    <source>
        <dbReference type="EMBL" id="KAJ3055085.1"/>
    </source>
</evidence>
<comment type="caution">
    <text evidence="1">The sequence shown here is derived from an EMBL/GenBank/DDBJ whole genome shotgun (WGS) entry which is preliminary data.</text>
</comment>
<accession>A0AAD5SI34</accession>
<dbReference type="AlphaFoldDB" id="A0AAD5SI34"/>
<reference evidence="1" key="1">
    <citation type="submission" date="2020-05" db="EMBL/GenBank/DDBJ databases">
        <title>Phylogenomic resolution of chytrid fungi.</title>
        <authorList>
            <person name="Stajich J.E."/>
            <person name="Amses K."/>
            <person name="Simmons R."/>
            <person name="Seto K."/>
            <person name="Myers J."/>
            <person name="Bonds A."/>
            <person name="Quandt C.A."/>
            <person name="Barry K."/>
            <person name="Liu P."/>
            <person name="Grigoriev I."/>
            <person name="Longcore J.E."/>
            <person name="James T.Y."/>
        </authorList>
    </citation>
    <scope>NUCLEOTIDE SEQUENCE</scope>
    <source>
        <strain evidence="1">JEL0318</strain>
    </source>
</reference>
<proteinExistence type="predicted"/>
<dbReference type="Proteomes" id="UP001212841">
    <property type="component" value="Unassembled WGS sequence"/>
</dbReference>
<gene>
    <name evidence="1" type="ORF">HK097_011527</name>
</gene>
<dbReference type="EMBL" id="JADGJD010000096">
    <property type="protein sequence ID" value="KAJ3055085.1"/>
    <property type="molecule type" value="Genomic_DNA"/>
</dbReference>
<sequence length="63" mass="7125">MLAQTKADLKENLKENNEKLMALAVEKTKVEEARSQALKEILKLKESFNIRGAIGIYRLSPLP</sequence>
<name>A0AAD5SI34_9FUNG</name>
<keyword evidence="2" id="KW-1185">Reference proteome</keyword>
<organism evidence="1 2">
    <name type="scientific">Rhizophlyctis rosea</name>
    <dbReference type="NCBI Taxonomy" id="64517"/>
    <lineage>
        <taxon>Eukaryota</taxon>
        <taxon>Fungi</taxon>
        <taxon>Fungi incertae sedis</taxon>
        <taxon>Chytridiomycota</taxon>
        <taxon>Chytridiomycota incertae sedis</taxon>
        <taxon>Chytridiomycetes</taxon>
        <taxon>Rhizophlyctidales</taxon>
        <taxon>Rhizophlyctidaceae</taxon>
        <taxon>Rhizophlyctis</taxon>
    </lineage>
</organism>